<name>A0A4Y4DTZ2_CELCE</name>
<dbReference type="Proteomes" id="UP000316659">
    <property type="component" value="Unassembled WGS sequence"/>
</dbReference>
<protein>
    <submittedName>
        <fullName evidence="2">Uncharacterized protein</fullName>
    </submittedName>
</protein>
<organism evidence="2 3">
    <name type="scientific">Cellulosimicrobium cellulans</name>
    <name type="common">Arthrobacter luteus</name>
    <dbReference type="NCBI Taxonomy" id="1710"/>
    <lineage>
        <taxon>Bacteria</taxon>
        <taxon>Bacillati</taxon>
        <taxon>Actinomycetota</taxon>
        <taxon>Actinomycetes</taxon>
        <taxon>Micrococcales</taxon>
        <taxon>Promicromonosporaceae</taxon>
        <taxon>Cellulosimicrobium</taxon>
    </lineage>
</organism>
<proteinExistence type="predicted"/>
<sequence length="96" mass="9379">MSTVASAHAPASTPNAGRQPIAVPSVVVSGTPSTNPTAAPAVTSDSARPVRCGSTSRDAYPMLTEKNTACDAPPSARAAATTANVGATATSTLLTV</sequence>
<evidence type="ECO:0000313" key="2">
    <source>
        <dbReference type="EMBL" id="GED08107.1"/>
    </source>
</evidence>
<dbReference type="AlphaFoldDB" id="A0A4Y4DTZ2"/>
<evidence type="ECO:0000313" key="3">
    <source>
        <dbReference type="Proteomes" id="UP000316659"/>
    </source>
</evidence>
<dbReference type="EMBL" id="BJNZ01000001">
    <property type="protein sequence ID" value="GED08107.1"/>
    <property type="molecule type" value="Genomic_DNA"/>
</dbReference>
<accession>A0A4Y4DTZ2</accession>
<evidence type="ECO:0000256" key="1">
    <source>
        <dbReference type="SAM" id="MobiDB-lite"/>
    </source>
</evidence>
<feature type="region of interest" description="Disordered" evidence="1">
    <location>
        <begin position="1"/>
        <end position="58"/>
    </location>
</feature>
<gene>
    <name evidence="2" type="ORF">CCE02nite_01060</name>
</gene>
<feature type="compositionally biased region" description="Low complexity" evidence="1">
    <location>
        <begin position="23"/>
        <end position="37"/>
    </location>
</feature>
<comment type="caution">
    <text evidence="2">The sequence shown here is derived from an EMBL/GenBank/DDBJ whole genome shotgun (WGS) entry which is preliminary data.</text>
</comment>
<reference evidence="2 3" key="1">
    <citation type="submission" date="2019-06" db="EMBL/GenBank/DDBJ databases">
        <title>Whole genome shotgun sequence of Cellulosimicrobium cellulans NBRC 15516.</title>
        <authorList>
            <person name="Hosoyama A."/>
            <person name="Uohara A."/>
            <person name="Ohji S."/>
            <person name="Ichikawa N."/>
        </authorList>
    </citation>
    <scope>NUCLEOTIDE SEQUENCE [LARGE SCALE GENOMIC DNA]</scope>
    <source>
        <strain evidence="2 3">NBRC 15516</strain>
    </source>
</reference>